<gene>
    <name evidence="11" type="primary">DCP2</name>
    <name evidence="11" type="ORF">EC973_003147</name>
</gene>
<comment type="caution">
    <text evidence="11">The sequence shown here is derived from an EMBL/GenBank/DDBJ whole genome shotgun (WGS) entry which is preliminary data.</text>
</comment>
<comment type="cofactor">
    <cofactor evidence="1">
        <name>Mn(2+)</name>
        <dbReference type="ChEBI" id="CHEBI:29035"/>
    </cofactor>
</comment>
<dbReference type="OrthoDB" id="18996at2759"/>
<dbReference type="GO" id="GO:0000184">
    <property type="term" value="P:nuclear-transcribed mRNA catabolic process, nonsense-mediated decay"/>
    <property type="evidence" value="ECO:0007669"/>
    <property type="project" value="InterPro"/>
</dbReference>
<dbReference type="PANTHER" id="PTHR23114:SF17">
    <property type="entry name" value="M7GPPPN-MRNA HYDROLASE"/>
    <property type="match status" value="1"/>
</dbReference>
<dbReference type="Proteomes" id="UP000605846">
    <property type="component" value="Unassembled WGS sequence"/>
</dbReference>
<keyword evidence="6" id="KW-0378">Hydrolase</keyword>
<accession>A0A8H7BMU2</accession>
<evidence type="ECO:0000256" key="6">
    <source>
        <dbReference type="ARBA" id="ARBA00022801"/>
    </source>
</evidence>
<dbReference type="SUPFAM" id="SSF55811">
    <property type="entry name" value="Nudix"/>
    <property type="match status" value="1"/>
</dbReference>
<keyword evidence="7" id="KW-0694">RNA-binding</keyword>
<dbReference type="FunFam" id="3.90.79.10:FF:000003">
    <property type="entry name" value="M7GpppN-mRNA hydrolase isoform 2"/>
    <property type="match status" value="1"/>
</dbReference>
<organism evidence="11 12">
    <name type="scientific">Apophysomyces ossiformis</name>
    <dbReference type="NCBI Taxonomy" id="679940"/>
    <lineage>
        <taxon>Eukaryota</taxon>
        <taxon>Fungi</taxon>
        <taxon>Fungi incertae sedis</taxon>
        <taxon>Mucoromycota</taxon>
        <taxon>Mucoromycotina</taxon>
        <taxon>Mucoromycetes</taxon>
        <taxon>Mucorales</taxon>
        <taxon>Mucorineae</taxon>
        <taxon>Mucoraceae</taxon>
        <taxon>Apophysomyces</taxon>
    </lineage>
</organism>
<dbReference type="EMBL" id="JABAYA010000195">
    <property type="protein sequence ID" value="KAF7722445.1"/>
    <property type="molecule type" value="Genomic_DNA"/>
</dbReference>
<evidence type="ECO:0000313" key="11">
    <source>
        <dbReference type="EMBL" id="KAF7722445.1"/>
    </source>
</evidence>
<dbReference type="InterPro" id="IPR020084">
    <property type="entry name" value="NUDIX_hydrolase_CS"/>
</dbReference>
<name>A0A8H7BMU2_9FUNG</name>
<dbReference type="Gene3D" id="3.90.79.10">
    <property type="entry name" value="Nucleoside Triphosphate Pyrophosphohydrolase"/>
    <property type="match status" value="1"/>
</dbReference>
<evidence type="ECO:0000256" key="8">
    <source>
        <dbReference type="ARBA" id="ARBA00023211"/>
    </source>
</evidence>
<sequence length="322" mass="35764">MQYRFRIPVCGAILINDSLDKCVLVKGWSSRSGWGFPKGKINQDEEYSCCAIREVLEETGYDITPLLKKNDYVEFTVREQRIRLYLVVGVPEDTEFNPQTRKEISEILWFNMDDLPTFKTESRTGNGSHGYAKLGSNRFYMVAPFMDKLRSFVNNRRKASRRSVDKPQQKPDVKPEHERETAPEPSASSSSSMPIPPSLEHPSDALKSLLGVMNNPAKSTPIVQTAPANPNPSSVDNILQQLFATQQPPSGYPAPAHVPAHRASFVEQMLKNHATNSLAAQPQVPAEESSRRNSLLNALQGGTAPSNEAQSLQTLLQGTSNQ</sequence>
<keyword evidence="5" id="KW-0479">Metal-binding</keyword>
<proteinExistence type="inferred from homology"/>
<dbReference type="PANTHER" id="PTHR23114">
    <property type="entry name" value="M7GPPPN-MRNA HYDROLASE"/>
    <property type="match status" value="1"/>
</dbReference>
<evidence type="ECO:0000256" key="4">
    <source>
        <dbReference type="ARBA" id="ARBA00022490"/>
    </source>
</evidence>
<dbReference type="GO" id="GO:0046872">
    <property type="term" value="F:metal ion binding"/>
    <property type="evidence" value="ECO:0007669"/>
    <property type="project" value="UniProtKB-KW"/>
</dbReference>
<comment type="subcellular location">
    <subcellularLocation>
        <location evidence="2">Cytoplasm</location>
    </subcellularLocation>
</comment>
<evidence type="ECO:0000256" key="2">
    <source>
        <dbReference type="ARBA" id="ARBA00004496"/>
    </source>
</evidence>
<evidence type="ECO:0000256" key="5">
    <source>
        <dbReference type="ARBA" id="ARBA00022723"/>
    </source>
</evidence>
<reference evidence="11" key="1">
    <citation type="submission" date="2020-01" db="EMBL/GenBank/DDBJ databases">
        <title>Genome Sequencing of Three Apophysomyces-Like Fungal Strains Confirms a Novel Fungal Genus in the Mucoromycota with divergent Burkholderia-like Endosymbiotic Bacteria.</title>
        <authorList>
            <person name="Stajich J.E."/>
            <person name="Macias A.M."/>
            <person name="Carter-House D."/>
            <person name="Lovett B."/>
            <person name="Kasson L.R."/>
            <person name="Berry K."/>
            <person name="Grigoriev I."/>
            <person name="Chang Y."/>
            <person name="Spatafora J."/>
            <person name="Kasson M.T."/>
        </authorList>
    </citation>
    <scope>NUCLEOTIDE SEQUENCE</scope>
    <source>
        <strain evidence="11">NRRL A-21654</strain>
    </source>
</reference>
<feature type="compositionally biased region" description="Basic and acidic residues" evidence="9">
    <location>
        <begin position="162"/>
        <end position="182"/>
    </location>
</feature>
<dbReference type="GO" id="GO:0000932">
    <property type="term" value="C:P-body"/>
    <property type="evidence" value="ECO:0007669"/>
    <property type="project" value="TreeGrafter"/>
</dbReference>
<comment type="similarity">
    <text evidence="3">Belongs to the Nudix hydrolase family. DCP2 subfamily.</text>
</comment>
<dbReference type="GO" id="GO:0003723">
    <property type="term" value="F:RNA binding"/>
    <property type="evidence" value="ECO:0007669"/>
    <property type="project" value="UniProtKB-KW"/>
</dbReference>
<dbReference type="CDD" id="cd03672">
    <property type="entry name" value="NUDIX_Dcp2p_Nudt20"/>
    <property type="match status" value="1"/>
</dbReference>
<evidence type="ECO:0000256" key="9">
    <source>
        <dbReference type="SAM" id="MobiDB-lite"/>
    </source>
</evidence>
<dbReference type="GO" id="GO:0140933">
    <property type="term" value="F:5'-(N(7)-methylguanosine 5'-triphospho)-[mRNA] hydrolase activity"/>
    <property type="evidence" value="ECO:0007669"/>
    <property type="project" value="InterPro"/>
</dbReference>
<evidence type="ECO:0000256" key="7">
    <source>
        <dbReference type="ARBA" id="ARBA00022884"/>
    </source>
</evidence>
<keyword evidence="12" id="KW-1185">Reference proteome</keyword>
<feature type="domain" description="Nudix hydrolase" evidence="10">
    <location>
        <begin position="5"/>
        <end position="137"/>
    </location>
</feature>
<protein>
    <submittedName>
        <fullName evidence="11">mRNA-decapping enzyme subunit 2</fullName>
    </submittedName>
</protein>
<evidence type="ECO:0000259" key="10">
    <source>
        <dbReference type="PROSITE" id="PS51462"/>
    </source>
</evidence>
<dbReference type="GO" id="GO:0000290">
    <property type="term" value="P:deadenylation-dependent decapping of nuclear-transcribed mRNA"/>
    <property type="evidence" value="ECO:0007669"/>
    <property type="project" value="InterPro"/>
</dbReference>
<dbReference type="Pfam" id="PF00293">
    <property type="entry name" value="NUDIX"/>
    <property type="match status" value="1"/>
</dbReference>
<feature type="region of interest" description="Disordered" evidence="9">
    <location>
        <begin position="276"/>
        <end position="322"/>
    </location>
</feature>
<evidence type="ECO:0000256" key="3">
    <source>
        <dbReference type="ARBA" id="ARBA00005279"/>
    </source>
</evidence>
<feature type="compositionally biased region" description="Low complexity" evidence="9">
    <location>
        <begin position="183"/>
        <end position="193"/>
    </location>
</feature>
<evidence type="ECO:0000313" key="12">
    <source>
        <dbReference type="Proteomes" id="UP000605846"/>
    </source>
</evidence>
<dbReference type="InterPro" id="IPR044099">
    <property type="entry name" value="Dcp2_NUDIX"/>
</dbReference>
<dbReference type="InterPro" id="IPR000086">
    <property type="entry name" value="NUDIX_hydrolase_dom"/>
</dbReference>
<keyword evidence="4" id="KW-0963">Cytoplasm</keyword>
<dbReference type="InterPro" id="IPR015797">
    <property type="entry name" value="NUDIX_hydrolase-like_dom_sf"/>
</dbReference>
<evidence type="ECO:0000256" key="1">
    <source>
        <dbReference type="ARBA" id="ARBA00001936"/>
    </source>
</evidence>
<feature type="compositionally biased region" description="Polar residues" evidence="9">
    <location>
        <begin position="303"/>
        <end position="322"/>
    </location>
</feature>
<dbReference type="PROSITE" id="PS51462">
    <property type="entry name" value="NUDIX"/>
    <property type="match status" value="1"/>
</dbReference>
<dbReference type="PROSITE" id="PS00893">
    <property type="entry name" value="NUDIX_BOX"/>
    <property type="match status" value="1"/>
</dbReference>
<dbReference type="AlphaFoldDB" id="A0A8H7BMU2"/>
<feature type="region of interest" description="Disordered" evidence="9">
    <location>
        <begin position="156"/>
        <end position="203"/>
    </location>
</feature>
<keyword evidence="8" id="KW-0464">Manganese</keyword>